<dbReference type="Pfam" id="PF16162">
    <property type="entry name" value="KwaB"/>
    <property type="match status" value="1"/>
</dbReference>
<keyword evidence="2" id="KW-1185">Reference proteome</keyword>
<dbReference type="Proteomes" id="UP000245622">
    <property type="component" value="Chromosome 1"/>
</dbReference>
<accession>A0A1V1HYL1</accession>
<dbReference type="KEGG" id="ril:CRIB_232"/>
<gene>
    <name evidence="1" type="ORF">CRIB_232</name>
</gene>
<evidence type="ECO:0000313" key="1">
    <source>
        <dbReference type="EMBL" id="CED92989.1"/>
    </source>
</evidence>
<protein>
    <recommendedName>
        <fullName evidence="3">DUF4868 domain-containing protein</fullName>
    </recommendedName>
</protein>
<dbReference type="EMBL" id="LN555523">
    <property type="protein sequence ID" value="CED92989.1"/>
    <property type="molecule type" value="Genomic_DNA"/>
</dbReference>
<dbReference type="AlphaFoldDB" id="A0A1V1HYL1"/>
<evidence type="ECO:0000313" key="2">
    <source>
        <dbReference type="Proteomes" id="UP000245622"/>
    </source>
</evidence>
<reference evidence="1 2" key="1">
    <citation type="submission" date="2014-04" db="EMBL/GenBank/DDBJ databases">
        <authorList>
            <person name="Hornung B.V."/>
        </authorList>
    </citation>
    <scope>NUCLEOTIDE SEQUENCE [LARGE SCALE GENOMIC DNA]</scope>
    <source>
        <strain evidence="1 2">CRIB</strain>
    </source>
</reference>
<dbReference type="GeneID" id="82204410"/>
<dbReference type="RefSeq" id="WP_168572127.1">
    <property type="nucleotide sequence ID" value="NZ_LN555523.1"/>
</dbReference>
<dbReference type="InterPro" id="IPR032359">
    <property type="entry name" value="KwaB-like"/>
</dbReference>
<sequence>MPYSNSLDRLKNELNEINDGLCLFLKTNTNIYSFRSELTEEQQIEILNPISTCLDGKEYAQYDSLERRVNTVYYIIDGMEEFHAFSNIIDLNNQIINNDVAIATIRTIDTEKIKIIIFKKGDFIFLYRYNSSKLFKQGWKARFNNEEAVVEKENDSILVLSKAIPDIILDTRENCSFILNITQAEYILEIDELFRGTMNNVETNLRRFNLMQEDTIIDFLNEVSGKNTYMRKLHKIQTTQSYQYFYNNIERVPEVLRQYNLNVNFDEINGQIIFDEDTDVGDVLHLFADDYVRRYISERDDVIK</sequence>
<organism evidence="1 2">
    <name type="scientific">Romboutsia ilealis</name>
    <dbReference type="NCBI Taxonomy" id="1115758"/>
    <lineage>
        <taxon>Bacteria</taxon>
        <taxon>Bacillati</taxon>
        <taxon>Bacillota</taxon>
        <taxon>Clostridia</taxon>
        <taxon>Peptostreptococcales</taxon>
        <taxon>Peptostreptococcaceae</taxon>
        <taxon>Romboutsia</taxon>
    </lineage>
</organism>
<proteinExistence type="predicted"/>
<name>A0A1V1HYL1_9FIRM</name>
<evidence type="ECO:0008006" key="3">
    <source>
        <dbReference type="Google" id="ProtNLM"/>
    </source>
</evidence>